<sequence length="254" mass="25963">MAESLPVHLFGAAIGRIERAGSTSVVFCADHEGLDVYGVGSTILSASLPFSAAPSPAGASTNFFGGLLPEGRGRTNLAKQAGVDSTDVFGMLGYAGWDLPGDVNVGMDPGPTAEHIPASVGDVERLLTRTSDYAMGTVGGGGSLPGVQPKATLALFDGQWHITKGGAVSTHIVRPVAAGEEWGAHWEAGQLLAVSLALVDTCRLCRGARGSPDAGRPGIRACRSAPCARPLYRRAVARAVVAVAGRRNLPAGDP</sequence>
<evidence type="ECO:0000313" key="2">
    <source>
        <dbReference type="EMBL" id="MBP2374709.1"/>
    </source>
</evidence>
<feature type="domain" description="HipA N-terminal subdomain 1" evidence="1">
    <location>
        <begin position="6"/>
        <end position="105"/>
    </location>
</feature>
<dbReference type="Pfam" id="PF13657">
    <property type="entry name" value="Couple_hipA"/>
    <property type="match status" value="1"/>
</dbReference>
<dbReference type="PANTHER" id="PTHR37419">
    <property type="entry name" value="SERINE/THREONINE-PROTEIN KINASE TOXIN HIPA"/>
    <property type="match status" value="1"/>
</dbReference>
<organism evidence="2 3">
    <name type="scientific">Paeniglutamicibacter psychrophenolicus</name>
    <dbReference type="NCBI Taxonomy" id="257454"/>
    <lineage>
        <taxon>Bacteria</taxon>
        <taxon>Bacillati</taxon>
        <taxon>Actinomycetota</taxon>
        <taxon>Actinomycetes</taxon>
        <taxon>Micrococcales</taxon>
        <taxon>Micrococcaceae</taxon>
        <taxon>Paeniglutamicibacter</taxon>
    </lineage>
</organism>
<dbReference type="InterPro" id="IPR017508">
    <property type="entry name" value="HipA_N1"/>
</dbReference>
<comment type="caution">
    <text evidence="2">The sequence shown here is derived from an EMBL/GenBank/DDBJ whole genome shotgun (WGS) entry which is preliminary data.</text>
</comment>
<evidence type="ECO:0000259" key="1">
    <source>
        <dbReference type="Pfam" id="PF13657"/>
    </source>
</evidence>
<dbReference type="RefSeq" id="WP_209907776.1">
    <property type="nucleotide sequence ID" value="NZ_BAAAMI010000017.1"/>
</dbReference>
<evidence type="ECO:0000313" key="3">
    <source>
        <dbReference type="Proteomes" id="UP000766570"/>
    </source>
</evidence>
<dbReference type="InterPro" id="IPR052028">
    <property type="entry name" value="HipA_Ser/Thr_kinase"/>
</dbReference>
<keyword evidence="3" id="KW-1185">Reference proteome</keyword>
<reference evidence="2 3" key="1">
    <citation type="submission" date="2021-03" db="EMBL/GenBank/DDBJ databases">
        <title>Sequencing the genomes of 1000 actinobacteria strains.</title>
        <authorList>
            <person name="Klenk H.-P."/>
        </authorList>
    </citation>
    <scope>NUCLEOTIDE SEQUENCE [LARGE SCALE GENOMIC DNA]</scope>
    <source>
        <strain evidence="2 3">DSM 15454</strain>
    </source>
</reference>
<dbReference type="PANTHER" id="PTHR37419:SF1">
    <property type="entry name" value="SERINE_THREONINE-PROTEIN KINASE TOXIN HIPA"/>
    <property type="match status" value="1"/>
</dbReference>
<name>A0ABS4WGK4_9MICC</name>
<protein>
    <submittedName>
        <fullName evidence="2">HipA-like protein</fullName>
    </submittedName>
</protein>
<gene>
    <name evidence="2" type="ORF">JOF46_002621</name>
</gene>
<dbReference type="Proteomes" id="UP000766570">
    <property type="component" value="Unassembled WGS sequence"/>
</dbReference>
<proteinExistence type="predicted"/>
<dbReference type="EMBL" id="JAGIOE010000001">
    <property type="protein sequence ID" value="MBP2374709.1"/>
    <property type="molecule type" value="Genomic_DNA"/>
</dbReference>
<accession>A0ABS4WGK4</accession>
<dbReference type="NCBIfam" id="TIGR03071">
    <property type="entry name" value="couple_hipA"/>
    <property type="match status" value="1"/>
</dbReference>